<keyword evidence="2" id="KW-1185">Reference proteome</keyword>
<name>A0A3N4TY20_9RHOB</name>
<dbReference type="Gene3D" id="1.25.40.80">
    <property type="match status" value="1"/>
</dbReference>
<dbReference type="AlphaFoldDB" id="A0A3N4TY20"/>
<evidence type="ECO:0000313" key="1">
    <source>
        <dbReference type="EMBL" id="RPE63332.1"/>
    </source>
</evidence>
<dbReference type="InterPro" id="IPR007357">
    <property type="entry name" value="PhrB-like"/>
</dbReference>
<organism evidence="1 2">
    <name type="scientific">Pacificibacter maritimus</name>
    <dbReference type="NCBI Taxonomy" id="762213"/>
    <lineage>
        <taxon>Bacteria</taxon>
        <taxon>Pseudomonadati</taxon>
        <taxon>Pseudomonadota</taxon>
        <taxon>Alphaproteobacteria</taxon>
        <taxon>Rhodobacterales</taxon>
        <taxon>Roseobacteraceae</taxon>
        <taxon>Pacificibacter</taxon>
    </lineage>
</organism>
<dbReference type="GO" id="GO:0016829">
    <property type="term" value="F:lyase activity"/>
    <property type="evidence" value="ECO:0007669"/>
    <property type="project" value="UniProtKB-KW"/>
</dbReference>
<gene>
    <name evidence="1" type="ORF">EDD53_2935</name>
</gene>
<dbReference type="SUPFAM" id="SSF48173">
    <property type="entry name" value="Cryptochrome/photolyase FAD-binding domain"/>
    <property type="match status" value="1"/>
</dbReference>
<dbReference type="PANTHER" id="PTHR38657">
    <property type="entry name" value="SLR1343 PROTEIN"/>
    <property type="match status" value="1"/>
</dbReference>
<accession>A0A3N4TY20</accession>
<dbReference type="Gene3D" id="3.40.50.620">
    <property type="entry name" value="HUPs"/>
    <property type="match status" value="1"/>
</dbReference>
<protein>
    <submittedName>
        <fullName evidence="1">Deoxyribodipyrimidine photolyase-related protein</fullName>
    </submittedName>
</protein>
<evidence type="ECO:0000313" key="2">
    <source>
        <dbReference type="Proteomes" id="UP000269689"/>
    </source>
</evidence>
<dbReference type="PANTHER" id="PTHR38657:SF1">
    <property type="entry name" value="SLR1343 PROTEIN"/>
    <property type="match status" value="1"/>
</dbReference>
<dbReference type="InterPro" id="IPR014729">
    <property type="entry name" value="Rossmann-like_a/b/a_fold"/>
</dbReference>
<dbReference type="Pfam" id="PF04244">
    <property type="entry name" value="DPRP"/>
    <property type="match status" value="1"/>
</dbReference>
<proteinExistence type="predicted"/>
<keyword evidence="1" id="KW-0456">Lyase</keyword>
<dbReference type="OrthoDB" id="5288100at2"/>
<dbReference type="Gene3D" id="1.10.579.10">
    <property type="entry name" value="DNA Cyclobutane Dipyrimidine Photolyase, subunit A, domain 3"/>
    <property type="match status" value="1"/>
</dbReference>
<sequence length="510" mass="58683">MKLRLVLGDQLSLSIASLQDVAKDDVVLICEVKQEATYVKHHKKKIAFVFSAMRHFAQDLRAQGYTVQYVAYDDPNNTGSLLGEVQNFIASHPVSQVVLTKPAEYRLLSEFETWRTELSVPVELREDDRFLATPSEFADWADGRKQLRMEFFYREMRRKHNVLMDGTAPVGGQWNYDAENRKPPPKHLTVPETYKTPVDAITRQVIDLVHIAFPDHFGDLTPFHFAVTRSGALEALDQFIDQRLSLFGDYQDAMIQDEPWMYHSHIGLYLNCGLLTPLECIRRAEAAFYEGSAPLNAVEGFIRQILGWREYVRGIYWLKMPEYKNMNVLGATRPLPDFYWTGETQMNCLRQCVLETKQNAYAHHIQRLMVLGNFALLAGIDPDDVNNWYMLVYADAYEWVELPNVSGMILFADGGILASKPYAASGSYIKKMSNYCDSCSYKPTIKNGPKACPFNYLYWDFIDRNSKLLHSNPRMGFMYKTLGRMDDDKRQAIADDSQRFLREIGVDEKN</sequence>
<dbReference type="Proteomes" id="UP000269689">
    <property type="component" value="Unassembled WGS sequence"/>
</dbReference>
<dbReference type="Gene3D" id="1.10.10.1710">
    <property type="entry name" value="Deoxyribodipyrimidine photolyase-related"/>
    <property type="match status" value="1"/>
</dbReference>
<reference evidence="1 2" key="1">
    <citation type="submission" date="2018-11" db="EMBL/GenBank/DDBJ databases">
        <title>Genomic Encyclopedia of Type Strains, Phase IV (KMG-IV): sequencing the most valuable type-strain genomes for metagenomic binning, comparative biology and taxonomic classification.</title>
        <authorList>
            <person name="Goeker M."/>
        </authorList>
    </citation>
    <scope>NUCLEOTIDE SEQUENCE [LARGE SCALE GENOMIC DNA]</scope>
    <source>
        <strain evidence="1 2">DSM 104731</strain>
    </source>
</reference>
<dbReference type="InterPro" id="IPR036134">
    <property type="entry name" value="Crypto/Photolyase_FAD-like_sf"/>
</dbReference>
<dbReference type="RefSeq" id="WP_123794230.1">
    <property type="nucleotide sequence ID" value="NZ_RKQK01000005.1"/>
</dbReference>
<comment type="caution">
    <text evidence="1">The sequence shown here is derived from an EMBL/GenBank/DDBJ whole genome shotgun (WGS) entry which is preliminary data.</text>
</comment>
<dbReference type="InterPro" id="IPR052551">
    <property type="entry name" value="UV-DNA_repair_photolyase"/>
</dbReference>
<dbReference type="EMBL" id="RKQK01000005">
    <property type="protein sequence ID" value="RPE63332.1"/>
    <property type="molecule type" value="Genomic_DNA"/>
</dbReference>